<dbReference type="eggNOG" id="arCOG02562">
    <property type="taxonomic scope" value="Archaea"/>
</dbReference>
<dbReference type="InterPro" id="IPR028994">
    <property type="entry name" value="Integrin_alpha_N"/>
</dbReference>
<organism evidence="5 6">
    <name type="scientific">Halorhabdus utahensis (strain DSM 12940 / JCM 11049 / AX-2)</name>
    <dbReference type="NCBI Taxonomy" id="519442"/>
    <lineage>
        <taxon>Archaea</taxon>
        <taxon>Methanobacteriati</taxon>
        <taxon>Methanobacteriota</taxon>
        <taxon>Stenosarchaea group</taxon>
        <taxon>Halobacteria</taxon>
        <taxon>Halobacteriales</taxon>
        <taxon>Haloarculaceae</taxon>
        <taxon>Halorhabdus</taxon>
    </lineage>
</organism>
<evidence type="ECO:0000256" key="3">
    <source>
        <dbReference type="ARBA" id="ARBA00023180"/>
    </source>
</evidence>
<dbReference type="PANTHER" id="PTHR36220:SF1">
    <property type="entry name" value="GAMMA TUBULIN COMPLEX COMPONENT C-TERMINAL DOMAIN-CONTAINING PROTEIN"/>
    <property type="match status" value="1"/>
</dbReference>
<protein>
    <submittedName>
        <fullName evidence="5">PKD domain-containing protein</fullName>
    </submittedName>
</protein>
<dbReference type="RefSeq" id="WP_015788362.1">
    <property type="nucleotide sequence ID" value="NC_013158.1"/>
</dbReference>
<dbReference type="SUPFAM" id="SSF50965">
    <property type="entry name" value="Galactose oxidase, central domain"/>
    <property type="match status" value="2"/>
</dbReference>
<name>C7NSX0_HALUD</name>
<dbReference type="GeneID" id="8382861"/>
<evidence type="ECO:0000256" key="1">
    <source>
        <dbReference type="ARBA" id="ARBA00022729"/>
    </source>
</evidence>
<evidence type="ECO:0000313" key="5">
    <source>
        <dbReference type="EMBL" id="ACV10781.1"/>
    </source>
</evidence>
<feature type="compositionally biased region" description="Low complexity" evidence="4">
    <location>
        <begin position="47"/>
        <end position="61"/>
    </location>
</feature>
<keyword evidence="6" id="KW-1185">Reference proteome</keyword>
<evidence type="ECO:0000313" key="6">
    <source>
        <dbReference type="Proteomes" id="UP000002071"/>
    </source>
</evidence>
<dbReference type="Gene3D" id="2.130.10.130">
    <property type="entry name" value="Integrin alpha, N-terminal"/>
    <property type="match status" value="3"/>
</dbReference>
<evidence type="ECO:0000256" key="4">
    <source>
        <dbReference type="SAM" id="MobiDB-lite"/>
    </source>
</evidence>
<keyword evidence="3" id="KW-0325">Glycoprotein</keyword>
<reference evidence="5 6" key="1">
    <citation type="journal article" date="2009" name="Stand. Genomic Sci.">
        <title>Complete genome sequence of Halorhabdus utahensis type strain (AX-2).</title>
        <authorList>
            <person name="Anderson I."/>
            <person name="Tindall B.J."/>
            <person name="Pomrenke H."/>
            <person name="Goker M."/>
            <person name="Lapidus A."/>
            <person name="Nolan M."/>
            <person name="Copeland A."/>
            <person name="Glavina Del Rio T."/>
            <person name="Chen F."/>
            <person name="Tice H."/>
            <person name="Cheng J.F."/>
            <person name="Lucas S."/>
            <person name="Chertkov O."/>
            <person name="Bruce D."/>
            <person name="Brettin T."/>
            <person name="Detter J.C."/>
            <person name="Han C."/>
            <person name="Goodwin L."/>
            <person name="Land M."/>
            <person name="Hauser L."/>
            <person name="Chang Y.J."/>
            <person name="Jeffries C.D."/>
            <person name="Pitluck S."/>
            <person name="Pati A."/>
            <person name="Mavromatis K."/>
            <person name="Ivanova N."/>
            <person name="Ovchinnikova G."/>
            <person name="Chen A."/>
            <person name="Palaniappan K."/>
            <person name="Chain P."/>
            <person name="Rohde M."/>
            <person name="Bristow J."/>
            <person name="Eisen J.A."/>
            <person name="Markowitz V."/>
            <person name="Hugenholtz P."/>
            <person name="Kyrpides N.C."/>
            <person name="Klenk H.P."/>
        </authorList>
    </citation>
    <scope>NUCLEOTIDE SEQUENCE [LARGE SCALE GENOMIC DNA]</scope>
    <source>
        <strain evidence="6">DSM 12940 / JCM 11049 / AX-2</strain>
    </source>
</reference>
<dbReference type="STRING" id="519442.Huta_0594"/>
<dbReference type="HOGENOM" id="CLU_034189_1_0_2"/>
<dbReference type="PROSITE" id="PS51470">
    <property type="entry name" value="FG_GAP"/>
    <property type="match status" value="2"/>
</dbReference>
<proteinExistence type="predicted"/>
<dbReference type="KEGG" id="hut:Huta_0594"/>
<dbReference type="Pfam" id="PF14312">
    <property type="entry name" value="FG-GAP_2"/>
    <property type="match status" value="7"/>
</dbReference>
<dbReference type="InterPro" id="IPR013517">
    <property type="entry name" value="FG-GAP"/>
</dbReference>
<accession>C7NSX0</accession>
<dbReference type="OrthoDB" id="242361at2157"/>
<dbReference type="AlphaFoldDB" id="C7NSX0"/>
<keyword evidence="1" id="KW-0732">Signal</keyword>
<keyword evidence="2" id="KW-0677">Repeat</keyword>
<feature type="region of interest" description="Disordered" evidence="4">
    <location>
        <begin position="27"/>
        <end position="62"/>
    </location>
</feature>
<gene>
    <name evidence="5" type="ordered locus">Huta_0594</name>
</gene>
<sequence>MTDRRRFLSLCSIAGTGVLAACISNREGKETQSRDLPTNFSETAIKSPTESPTPTTSLTETNEVKTQAAKVYPTDGDSGDWFGRSVAMSSEGATAIITTLFEEGTNGDGAGSAYIFETSGESWDQQARLTPDDGNSEDWFGRSVAMSSDGTTTIIGATGDEDPNGDLAGSAYVFEDNDNSWGQQAKLTPGDGDREDFFGVSAAVSSDGTSAIIGAHRDKNSNGEEAGSAYVFQDRNGSWSQQAKLTPVDGDSGNRFGMSVAMSSDGTRAIIGAQNHDPSDGEIAGSAYVFKADDGSWSQQAKLTPDDGESNDGFGSAAAVSGDATTAIISAHRDKNSNGEEAGSAYVFQDRNGSWSQQAKLTPDDGDSTDWFGSPVTLSSSGATAIIGASQDEDPNGEQAGSAYIFEANGGSWSQQAKLASADGDSGDRFGVSMAVSDDATTALIGAPHDEDPNGKRAGSAYVFTL</sequence>
<feature type="compositionally biased region" description="Polar residues" evidence="4">
    <location>
        <begin position="34"/>
        <end position="46"/>
    </location>
</feature>
<dbReference type="PANTHER" id="PTHR36220">
    <property type="entry name" value="UNNAMED PRODUCT"/>
    <property type="match status" value="1"/>
</dbReference>
<dbReference type="EMBL" id="CP001687">
    <property type="protein sequence ID" value="ACV10781.1"/>
    <property type="molecule type" value="Genomic_DNA"/>
</dbReference>
<evidence type="ECO:0000256" key="2">
    <source>
        <dbReference type="ARBA" id="ARBA00022737"/>
    </source>
</evidence>
<dbReference type="InterPro" id="IPR011043">
    <property type="entry name" value="Gal_Oxase/kelch_b-propeller"/>
</dbReference>
<dbReference type="PROSITE" id="PS51257">
    <property type="entry name" value="PROKAR_LIPOPROTEIN"/>
    <property type="match status" value="1"/>
</dbReference>
<dbReference type="InterPro" id="IPR013519">
    <property type="entry name" value="Int_alpha_beta-p"/>
</dbReference>
<dbReference type="Proteomes" id="UP000002071">
    <property type="component" value="Chromosome"/>
</dbReference>